<evidence type="ECO:0000256" key="6">
    <source>
        <dbReference type="SAM" id="MobiDB-lite"/>
    </source>
</evidence>
<keyword evidence="3" id="KW-0472">Membrane</keyword>
<evidence type="ECO:0000256" key="5">
    <source>
        <dbReference type="RuleBase" id="RU004004"/>
    </source>
</evidence>
<dbReference type="Gene3D" id="3.30.1370.120">
    <property type="match status" value="1"/>
</dbReference>
<dbReference type="GO" id="GO:0015627">
    <property type="term" value="C:type II protein secretion system complex"/>
    <property type="evidence" value="ECO:0007669"/>
    <property type="project" value="TreeGrafter"/>
</dbReference>
<evidence type="ECO:0000259" key="8">
    <source>
        <dbReference type="Pfam" id="PF03958"/>
    </source>
</evidence>
<keyword evidence="10" id="KW-1185">Reference proteome</keyword>
<organism evidence="9 10">
    <name type="scientific">Rohdeia mirabilis</name>
    <dbReference type="NCBI Taxonomy" id="2528008"/>
    <lineage>
        <taxon>Bacteria</taxon>
        <taxon>Pseudomonadati</taxon>
        <taxon>Planctomycetota</taxon>
        <taxon>Planctomycetia</taxon>
        <taxon>Planctomycetia incertae sedis</taxon>
        <taxon>Rohdeia</taxon>
    </lineage>
</organism>
<reference evidence="9 10" key="1">
    <citation type="submission" date="2019-02" db="EMBL/GenBank/DDBJ databases">
        <title>Deep-cultivation of Planctomycetes and their phenomic and genomic characterization uncovers novel biology.</title>
        <authorList>
            <person name="Wiegand S."/>
            <person name="Jogler M."/>
            <person name="Boedeker C."/>
            <person name="Pinto D."/>
            <person name="Vollmers J."/>
            <person name="Rivas-Marin E."/>
            <person name="Kohn T."/>
            <person name="Peeters S.H."/>
            <person name="Heuer A."/>
            <person name="Rast P."/>
            <person name="Oberbeckmann S."/>
            <person name="Bunk B."/>
            <person name="Jeske O."/>
            <person name="Meyerdierks A."/>
            <person name="Storesund J.E."/>
            <person name="Kallscheuer N."/>
            <person name="Luecker S."/>
            <person name="Lage O.M."/>
            <person name="Pohl T."/>
            <person name="Merkel B.J."/>
            <person name="Hornburger P."/>
            <person name="Mueller R.-W."/>
            <person name="Bruemmer F."/>
            <person name="Labrenz M."/>
            <person name="Spormann A.M."/>
            <person name="Op den Camp H."/>
            <person name="Overmann J."/>
            <person name="Amann R."/>
            <person name="Jetten M.S.M."/>
            <person name="Mascher T."/>
            <person name="Medema M.H."/>
            <person name="Devos D.P."/>
            <person name="Kaster A.-K."/>
            <person name="Ovreas L."/>
            <person name="Rohde M."/>
            <person name="Galperin M.Y."/>
            <person name="Jogler C."/>
        </authorList>
    </citation>
    <scope>NUCLEOTIDE SEQUENCE [LARGE SCALE GENOMIC DNA]</scope>
    <source>
        <strain evidence="9 10">Pla163</strain>
    </source>
</reference>
<evidence type="ECO:0000256" key="1">
    <source>
        <dbReference type="ARBA" id="ARBA00004370"/>
    </source>
</evidence>
<feature type="domain" description="Type II/III secretion system secretin-like" evidence="7">
    <location>
        <begin position="280"/>
        <end position="438"/>
    </location>
</feature>
<evidence type="ECO:0000256" key="2">
    <source>
        <dbReference type="ARBA" id="ARBA00022729"/>
    </source>
</evidence>
<dbReference type="InterPro" id="IPR004846">
    <property type="entry name" value="T2SS/T3SS_dom"/>
</dbReference>
<comment type="similarity">
    <text evidence="4">Belongs to the bacterial secretin family.</text>
</comment>
<evidence type="ECO:0000259" key="7">
    <source>
        <dbReference type="Pfam" id="PF00263"/>
    </source>
</evidence>
<dbReference type="Pfam" id="PF00263">
    <property type="entry name" value="Secretin"/>
    <property type="match status" value="1"/>
</dbReference>
<dbReference type="Pfam" id="PF03958">
    <property type="entry name" value="Secretin_N"/>
    <property type="match status" value="1"/>
</dbReference>
<feature type="domain" description="NolW-like" evidence="8">
    <location>
        <begin position="152"/>
        <end position="211"/>
    </location>
</feature>
<proteinExistence type="inferred from homology"/>
<dbReference type="PANTHER" id="PTHR30332:SF24">
    <property type="entry name" value="SECRETIN GSPD-RELATED"/>
    <property type="match status" value="1"/>
</dbReference>
<dbReference type="OrthoDB" id="9813141at2"/>
<dbReference type="AlphaFoldDB" id="A0A518D0P3"/>
<dbReference type="Gene3D" id="3.30.1370.130">
    <property type="match status" value="1"/>
</dbReference>
<sequence length="490" mass="53456">MNTDTRTLSALFAFALCASACHHPSVRIPERTGDRFDRLAASPLLLELPEDTLEEVAHMSGGVLSISDGERFLLDFPGTPLREALNVIGTMANVTLLADDQIEGTVEARFENITLDEAFQTLLRQYDLAVLPGPGSVYFVERLDDPSLMTDFVQLVNVRAEDVAANLTALVDGDSRVIVDNDRNVVCVIGTQGDVATVRRYLQEVDTLKDQVLVEVHIFEVSYDDGFDFGSVIDLVGTTNGNAASLLSSFGQSGGFTTTLADDDGDFTATIDMVRRYVTLDLVSSPRVLAVTNTPAVVDVVREIPYIETTSTTSGTTTGVGAVVQETVQFKEAGLKLELTPSIQEFGYLQVKIAQTISEQIGEFNSIPIIDRRTLDTTFLVQDKQTIVLGGLVQERQSEERRGVPFLMHLPVLGQLFRADSDSLRKQELLVFVTPRILSPRQAALLTPHYQDEFRAYGDSMGNNGIDPPVRVESGDATSADDATEDAGKR</sequence>
<comment type="subcellular location">
    <subcellularLocation>
        <location evidence="5">Cell outer membrane</location>
    </subcellularLocation>
    <subcellularLocation>
        <location evidence="1">Membrane</location>
    </subcellularLocation>
</comment>
<dbReference type="InterPro" id="IPR050810">
    <property type="entry name" value="Bact_Secretion_Sys_Channel"/>
</dbReference>
<evidence type="ECO:0000256" key="4">
    <source>
        <dbReference type="RuleBase" id="RU004003"/>
    </source>
</evidence>
<evidence type="ECO:0000313" key="10">
    <source>
        <dbReference type="Proteomes" id="UP000319342"/>
    </source>
</evidence>
<accession>A0A518D0P3</accession>
<evidence type="ECO:0000313" key="9">
    <source>
        <dbReference type="EMBL" id="QDU85034.1"/>
    </source>
</evidence>
<dbReference type="InterPro" id="IPR005644">
    <property type="entry name" value="NolW-like"/>
</dbReference>
<evidence type="ECO:0000256" key="3">
    <source>
        <dbReference type="ARBA" id="ARBA00023136"/>
    </source>
</evidence>
<dbReference type="InterPro" id="IPR001775">
    <property type="entry name" value="GspD/PilQ"/>
</dbReference>
<feature type="region of interest" description="Disordered" evidence="6">
    <location>
        <begin position="458"/>
        <end position="490"/>
    </location>
</feature>
<dbReference type="InterPro" id="IPR038591">
    <property type="entry name" value="NolW-like_sf"/>
</dbReference>
<name>A0A518D0P3_9BACT</name>
<dbReference type="PRINTS" id="PR00811">
    <property type="entry name" value="BCTERIALGSPD"/>
</dbReference>
<dbReference type="RefSeq" id="WP_145187635.1">
    <property type="nucleotide sequence ID" value="NZ_CP036290.1"/>
</dbReference>
<dbReference type="PANTHER" id="PTHR30332">
    <property type="entry name" value="PROBABLE GENERAL SECRETION PATHWAY PROTEIN D"/>
    <property type="match status" value="1"/>
</dbReference>
<gene>
    <name evidence="9" type="primary">pilQ_1</name>
    <name evidence="9" type="ORF">Pla163_21580</name>
</gene>
<protein>
    <submittedName>
        <fullName evidence="9">Type IV pilus biogenesis and competence protein PilQ</fullName>
    </submittedName>
</protein>
<keyword evidence="5" id="KW-0813">Transport</keyword>
<dbReference type="Proteomes" id="UP000319342">
    <property type="component" value="Chromosome"/>
</dbReference>
<dbReference type="GO" id="GO:0009306">
    <property type="term" value="P:protein secretion"/>
    <property type="evidence" value="ECO:0007669"/>
    <property type="project" value="InterPro"/>
</dbReference>
<dbReference type="EMBL" id="CP036290">
    <property type="protein sequence ID" value="QDU85034.1"/>
    <property type="molecule type" value="Genomic_DNA"/>
</dbReference>
<dbReference type="GO" id="GO:0009279">
    <property type="term" value="C:cell outer membrane"/>
    <property type="evidence" value="ECO:0007669"/>
    <property type="project" value="UniProtKB-SubCell"/>
</dbReference>
<keyword evidence="2" id="KW-0732">Signal</keyword>